<organism evidence="3 4">
    <name type="scientific">Triparma retinervis</name>
    <dbReference type="NCBI Taxonomy" id="2557542"/>
    <lineage>
        <taxon>Eukaryota</taxon>
        <taxon>Sar</taxon>
        <taxon>Stramenopiles</taxon>
        <taxon>Ochrophyta</taxon>
        <taxon>Bolidophyceae</taxon>
        <taxon>Parmales</taxon>
        <taxon>Triparmaceae</taxon>
        <taxon>Triparma</taxon>
    </lineage>
</organism>
<name>A0A9W7FYI6_9STRA</name>
<gene>
    <name evidence="3" type="ORF">TrRE_jg9758</name>
</gene>
<feature type="transmembrane region" description="Helical" evidence="2">
    <location>
        <begin position="135"/>
        <end position="157"/>
    </location>
</feature>
<proteinExistence type="predicted"/>
<comment type="caution">
    <text evidence="3">The sequence shown here is derived from an EMBL/GenBank/DDBJ whole genome shotgun (WGS) entry which is preliminary data.</text>
</comment>
<feature type="non-terminal residue" evidence="3">
    <location>
        <position position="1"/>
    </location>
</feature>
<keyword evidence="2" id="KW-0812">Transmembrane</keyword>
<dbReference type="AlphaFoldDB" id="A0A9W7FYI6"/>
<sequence length="321" mass="35623">SGGRWKTSRKNIRTFLVELAAFDPIFMLATTKGLEITFESLPESIIQCIAMLSSKPEEITLVNYIGIASSLAATGLIISDANLSISRTFEGGAPNNPQYNWIPKERKSLLLCMAGYAIFTTFYFTSNVLALSLALLYFGGTVMSTAIAVEIVIVMLYKHYIDEALFGFSLSPKPSKLDYRIRLWVCDELVDKYGGTTTGEPPDSDNSGELSDEESGEEVKRRGSGRRLTRASRGSSGEFITQEFKDRMITIFTWWNRQCITSANRQEALRDVKDALDMIPTFIPPPPIESQRTTRQVTIRGSETGRVAPEPLPSGETKAET</sequence>
<evidence type="ECO:0000256" key="1">
    <source>
        <dbReference type="SAM" id="MobiDB-lite"/>
    </source>
</evidence>
<feature type="transmembrane region" description="Helical" evidence="2">
    <location>
        <begin position="109"/>
        <end position="129"/>
    </location>
</feature>
<dbReference type="EMBL" id="BRXZ01007373">
    <property type="protein sequence ID" value="GMI27604.1"/>
    <property type="molecule type" value="Genomic_DNA"/>
</dbReference>
<keyword evidence="2" id="KW-0472">Membrane</keyword>
<feature type="region of interest" description="Disordered" evidence="1">
    <location>
        <begin position="195"/>
        <end position="233"/>
    </location>
</feature>
<dbReference type="Proteomes" id="UP001165082">
    <property type="component" value="Unassembled WGS sequence"/>
</dbReference>
<evidence type="ECO:0000313" key="3">
    <source>
        <dbReference type="EMBL" id="GMI27604.1"/>
    </source>
</evidence>
<keyword evidence="4" id="KW-1185">Reference proteome</keyword>
<feature type="region of interest" description="Disordered" evidence="1">
    <location>
        <begin position="288"/>
        <end position="321"/>
    </location>
</feature>
<evidence type="ECO:0000313" key="4">
    <source>
        <dbReference type="Proteomes" id="UP001165082"/>
    </source>
</evidence>
<reference evidence="3" key="1">
    <citation type="submission" date="2022-07" db="EMBL/GenBank/DDBJ databases">
        <title>Genome analysis of Parmales, a sister group of diatoms, reveals the evolutionary specialization of diatoms from phago-mixotrophs to photoautotrophs.</title>
        <authorList>
            <person name="Ban H."/>
            <person name="Sato S."/>
            <person name="Yoshikawa S."/>
            <person name="Kazumasa Y."/>
            <person name="Nakamura Y."/>
            <person name="Ichinomiya M."/>
            <person name="Saitoh K."/>
            <person name="Sato N."/>
            <person name="Blanc-Mathieu R."/>
            <person name="Endo H."/>
            <person name="Kuwata A."/>
            <person name="Ogata H."/>
        </authorList>
    </citation>
    <scope>NUCLEOTIDE SEQUENCE</scope>
</reference>
<keyword evidence="2" id="KW-1133">Transmembrane helix</keyword>
<protein>
    <submittedName>
        <fullName evidence="3">Uncharacterized protein</fullName>
    </submittedName>
</protein>
<dbReference type="OrthoDB" id="10440830at2759"/>
<accession>A0A9W7FYI6</accession>
<evidence type="ECO:0000256" key="2">
    <source>
        <dbReference type="SAM" id="Phobius"/>
    </source>
</evidence>
<feature type="compositionally biased region" description="Polar residues" evidence="1">
    <location>
        <begin position="290"/>
        <end position="301"/>
    </location>
</feature>